<evidence type="ECO:0000313" key="3">
    <source>
        <dbReference type="Proteomes" id="UP000886523"/>
    </source>
</evidence>
<sequence length="107" mass="11839">MQGPYPKSIAPVIMAGSPTMLRTSPLTLIHAQIVNIKFHFNQEDTTSEPPTTPNSDEANTNDSDSHKAQSSHDGFDSKPKDSFDKVDPETCSRAIFVRTLQDYDLDT</sequence>
<reference evidence="2" key="1">
    <citation type="journal article" date="2020" name="Nat. Commun.">
        <title>Large-scale genome sequencing of mycorrhizal fungi provides insights into the early evolution of symbiotic traits.</title>
        <authorList>
            <person name="Miyauchi S."/>
            <person name="Kiss E."/>
            <person name="Kuo A."/>
            <person name="Drula E."/>
            <person name="Kohler A."/>
            <person name="Sanchez-Garcia M."/>
            <person name="Morin E."/>
            <person name="Andreopoulos B."/>
            <person name="Barry K.W."/>
            <person name="Bonito G."/>
            <person name="Buee M."/>
            <person name="Carver A."/>
            <person name="Chen C."/>
            <person name="Cichocki N."/>
            <person name="Clum A."/>
            <person name="Culley D."/>
            <person name="Crous P.W."/>
            <person name="Fauchery L."/>
            <person name="Girlanda M."/>
            <person name="Hayes R.D."/>
            <person name="Keri Z."/>
            <person name="LaButti K."/>
            <person name="Lipzen A."/>
            <person name="Lombard V."/>
            <person name="Magnuson J."/>
            <person name="Maillard F."/>
            <person name="Murat C."/>
            <person name="Nolan M."/>
            <person name="Ohm R.A."/>
            <person name="Pangilinan J."/>
            <person name="Pereira M.F."/>
            <person name="Perotto S."/>
            <person name="Peter M."/>
            <person name="Pfister S."/>
            <person name="Riley R."/>
            <person name="Sitrit Y."/>
            <person name="Stielow J.B."/>
            <person name="Szollosi G."/>
            <person name="Zifcakova L."/>
            <person name="Stursova M."/>
            <person name="Spatafora J.W."/>
            <person name="Tedersoo L."/>
            <person name="Vaario L.M."/>
            <person name="Yamada A."/>
            <person name="Yan M."/>
            <person name="Wang P."/>
            <person name="Xu J."/>
            <person name="Bruns T."/>
            <person name="Baldrian P."/>
            <person name="Vilgalys R."/>
            <person name="Dunand C."/>
            <person name="Henrissat B."/>
            <person name="Grigoriev I.V."/>
            <person name="Hibbett D."/>
            <person name="Nagy L.G."/>
            <person name="Martin F.M."/>
        </authorList>
    </citation>
    <scope>NUCLEOTIDE SEQUENCE</scope>
    <source>
        <strain evidence="2">UP504</strain>
    </source>
</reference>
<dbReference type="Proteomes" id="UP000886523">
    <property type="component" value="Unassembled WGS sequence"/>
</dbReference>
<feature type="region of interest" description="Disordered" evidence="1">
    <location>
        <begin position="40"/>
        <end position="88"/>
    </location>
</feature>
<name>A0A9P6ADA2_9AGAM</name>
<accession>A0A9P6ADA2</accession>
<feature type="compositionally biased region" description="Basic and acidic residues" evidence="1">
    <location>
        <begin position="73"/>
        <end position="88"/>
    </location>
</feature>
<evidence type="ECO:0000256" key="1">
    <source>
        <dbReference type="SAM" id="MobiDB-lite"/>
    </source>
</evidence>
<dbReference type="AlphaFoldDB" id="A0A9P6ADA2"/>
<gene>
    <name evidence="2" type="ORF">BS47DRAFT_1369390</name>
</gene>
<protein>
    <submittedName>
        <fullName evidence="2">Uncharacterized protein</fullName>
    </submittedName>
</protein>
<proteinExistence type="predicted"/>
<comment type="caution">
    <text evidence="2">The sequence shown here is derived from an EMBL/GenBank/DDBJ whole genome shotgun (WGS) entry which is preliminary data.</text>
</comment>
<feature type="compositionally biased region" description="Polar residues" evidence="1">
    <location>
        <begin position="43"/>
        <end position="62"/>
    </location>
</feature>
<dbReference type="EMBL" id="MU129324">
    <property type="protein sequence ID" value="KAF9503629.1"/>
    <property type="molecule type" value="Genomic_DNA"/>
</dbReference>
<evidence type="ECO:0000313" key="2">
    <source>
        <dbReference type="EMBL" id="KAF9503629.1"/>
    </source>
</evidence>
<keyword evidence="3" id="KW-1185">Reference proteome</keyword>
<organism evidence="2 3">
    <name type="scientific">Hydnum rufescens UP504</name>
    <dbReference type="NCBI Taxonomy" id="1448309"/>
    <lineage>
        <taxon>Eukaryota</taxon>
        <taxon>Fungi</taxon>
        <taxon>Dikarya</taxon>
        <taxon>Basidiomycota</taxon>
        <taxon>Agaricomycotina</taxon>
        <taxon>Agaricomycetes</taxon>
        <taxon>Cantharellales</taxon>
        <taxon>Hydnaceae</taxon>
        <taxon>Hydnum</taxon>
    </lineage>
</organism>